<evidence type="ECO:0000313" key="2">
    <source>
        <dbReference type="EMBL" id="MBX17384.1"/>
    </source>
</evidence>
<protein>
    <submittedName>
        <fullName evidence="2">Uncharacterized protein MANES_16G111400</fullName>
    </submittedName>
</protein>
<feature type="region of interest" description="Disordered" evidence="1">
    <location>
        <begin position="13"/>
        <end position="44"/>
    </location>
</feature>
<evidence type="ECO:0000256" key="1">
    <source>
        <dbReference type="SAM" id="MobiDB-lite"/>
    </source>
</evidence>
<proteinExistence type="predicted"/>
<organism evidence="2">
    <name type="scientific">Rhizophora mucronata</name>
    <name type="common">Asiatic mangrove</name>
    <dbReference type="NCBI Taxonomy" id="61149"/>
    <lineage>
        <taxon>Eukaryota</taxon>
        <taxon>Viridiplantae</taxon>
        <taxon>Streptophyta</taxon>
        <taxon>Embryophyta</taxon>
        <taxon>Tracheophyta</taxon>
        <taxon>Spermatophyta</taxon>
        <taxon>Magnoliopsida</taxon>
        <taxon>eudicotyledons</taxon>
        <taxon>Gunneridae</taxon>
        <taxon>Pentapetalae</taxon>
        <taxon>rosids</taxon>
        <taxon>fabids</taxon>
        <taxon>Malpighiales</taxon>
        <taxon>Rhizophoraceae</taxon>
        <taxon>Rhizophora</taxon>
    </lineage>
</organism>
<dbReference type="AlphaFoldDB" id="A0A2P2LHF2"/>
<dbReference type="EMBL" id="GGEC01036900">
    <property type="protein sequence ID" value="MBX17384.1"/>
    <property type="molecule type" value="Transcribed_RNA"/>
</dbReference>
<accession>A0A2P2LHF2</accession>
<name>A0A2P2LHF2_RHIMU</name>
<sequence length="44" mass="5185">MLSNMLCVKPSLPIKTKREQLKSSKIRHQKLQADHSNRPHQTLY</sequence>
<reference evidence="2" key="1">
    <citation type="submission" date="2018-02" db="EMBL/GenBank/DDBJ databases">
        <title>Rhizophora mucronata_Transcriptome.</title>
        <authorList>
            <person name="Meera S.P."/>
            <person name="Sreeshan A."/>
            <person name="Augustine A."/>
        </authorList>
    </citation>
    <scope>NUCLEOTIDE SEQUENCE</scope>
    <source>
        <tissue evidence="2">Leaf</tissue>
    </source>
</reference>